<sequence>MQALEAYRRGRNPAARVVVATLSPSGTTIGDPRDPGVLNIAGMDASLPLIVNEYLRA</sequence>
<dbReference type="SUPFAM" id="SSF53300">
    <property type="entry name" value="vWA-like"/>
    <property type="match status" value="1"/>
</dbReference>
<feature type="domain" description="RNA-binding protein RO60 vWA" evidence="1">
    <location>
        <begin position="2"/>
        <end position="54"/>
    </location>
</feature>
<dbReference type="Gene3D" id="3.40.50.410">
    <property type="entry name" value="von Willebrand factor, type A domain"/>
    <property type="match status" value="1"/>
</dbReference>
<keyword evidence="3" id="KW-1185">Reference proteome</keyword>
<evidence type="ECO:0000259" key="1">
    <source>
        <dbReference type="Pfam" id="PF25045"/>
    </source>
</evidence>
<reference evidence="3" key="1">
    <citation type="journal article" date="2019" name="Int. J. Syst. Evol. Microbiol.">
        <title>The Global Catalogue of Microorganisms (GCM) 10K type strain sequencing project: providing services to taxonomists for standard genome sequencing and annotation.</title>
        <authorList>
            <consortium name="The Broad Institute Genomics Platform"/>
            <consortium name="The Broad Institute Genome Sequencing Center for Infectious Disease"/>
            <person name="Wu L."/>
            <person name="Ma J."/>
        </authorList>
    </citation>
    <scope>NUCLEOTIDE SEQUENCE [LARGE SCALE GENOMIC DNA]</scope>
    <source>
        <strain evidence="3">KLKA75</strain>
    </source>
</reference>
<dbReference type="RefSeq" id="WP_378257422.1">
    <property type="nucleotide sequence ID" value="NZ_JBHSIT010000005.1"/>
</dbReference>
<dbReference type="InterPro" id="IPR036465">
    <property type="entry name" value="vWFA_dom_sf"/>
</dbReference>
<accession>A0ABV9U0A5</accession>
<evidence type="ECO:0000313" key="3">
    <source>
        <dbReference type="Proteomes" id="UP001595872"/>
    </source>
</evidence>
<gene>
    <name evidence="2" type="ORF">ACFPCY_20505</name>
</gene>
<dbReference type="InterPro" id="IPR056800">
    <property type="entry name" value="vWA_Ro60"/>
</dbReference>
<proteinExistence type="predicted"/>
<name>A0ABV9U0A5_9ACTN</name>
<protein>
    <recommendedName>
        <fullName evidence="1">RNA-binding protein RO60 vWA domain-containing protein</fullName>
    </recommendedName>
</protein>
<evidence type="ECO:0000313" key="2">
    <source>
        <dbReference type="EMBL" id="MFC4909717.1"/>
    </source>
</evidence>
<dbReference type="Proteomes" id="UP001595872">
    <property type="component" value="Unassembled WGS sequence"/>
</dbReference>
<comment type="caution">
    <text evidence="2">The sequence shown here is derived from an EMBL/GenBank/DDBJ whole genome shotgun (WGS) entry which is preliminary data.</text>
</comment>
<dbReference type="EMBL" id="JBHSIT010000005">
    <property type="protein sequence ID" value="MFC4909717.1"/>
    <property type="molecule type" value="Genomic_DNA"/>
</dbReference>
<dbReference type="Pfam" id="PF25045">
    <property type="entry name" value="vWA_Ro60"/>
    <property type="match status" value="1"/>
</dbReference>
<organism evidence="2 3">
    <name type="scientific">Actinomadura gamaensis</name>
    <dbReference type="NCBI Taxonomy" id="1763541"/>
    <lineage>
        <taxon>Bacteria</taxon>
        <taxon>Bacillati</taxon>
        <taxon>Actinomycetota</taxon>
        <taxon>Actinomycetes</taxon>
        <taxon>Streptosporangiales</taxon>
        <taxon>Thermomonosporaceae</taxon>
        <taxon>Actinomadura</taxon>
    </lineage>
</organism>